<evidence type="ECO:0000313" key="9">
    <source>
        <dbReference type="Proteomes" id="UP000053477"/>
    </source>
</evidence>
<organism evidence="8 9">
    <name type="scientific">Schizopora paradoxa</name>
    <dbReference type="NCBI Taxonomy" id="27342"/>
    <lineage>
        <taxon>Eukaryota</taxon>
        <taxon>Fungi</taxon>
        <taxon>Dikarya</taxon>
        <taxon>Basidiomycota</taxon>
        <taxon>Agaricomycotina</taxon>
        <taxon>Agaricomycetes</taxon>
        <taxon>Hymenochaetales</taxon>
        <taxon>Schizoporaceae</taxon>
        <taxon>Schizopora</taxon>
    </lineage>
</organism>
<feature type="domain" description="Protein kinase" evidence="7">
    <location>
        <begin position="1"/>
        <end position="147"/>
    </location>
</feature>
<keyword evidence="3" id="KW-0808">Transferase</keyword>
<keyword evidence="9" id="KW-1185">Reference proteome</keyword>
<dbReference type="OrthoDB" id="4062651at2759"/>
<dbReference type="EMBL" id="KQ085882">
    <property type="protein sequence ID" value="KLO20379.1"/>
    <property type="molecule type" value="Genomic_DNA"/>
</dbReference>
<dbReference type="PANTHER" id="PTHR11584">
    <property type="entry name" value="SERINE/THREONINE PROTEIN KINASE"/>
    <property type="match status" value="1"/>
</dbReference>
<dbReference type="PANTHER" id="PTHR11584:SF369">
    <property type="entry name" value="MITOGEN-ACTIVATED PROTEIN KINASE KINASE KINASE 19-RELATED"/>
    <property type="match status" value="1"/>
</dbReference>
<dbReference type="Gene3D" id="1.10.510.10">
    <property type="entry name" value="Transferase(Phosphotransferase) domain 1"/>
    <property type="match status" value="1"/>
</dbReference>
<evidence type="ECO:0000256" key="4">
    <source>
        <dbReference type="ARBA" id="ARBA00022741"/>
    </source>
</evidence>
<keyword evidence="6" id="KW-0067">ATP-binding</keyword>
<dbReference type="Proteomes" id="UP000053477">
    <property type="component" value="Unassembled WGS sequence"/>
</dbReference>
<evidence type="ECO:0000256" key="1">
    <source>
        <dbReference type="ARBA" id="ARBA00006529"/>
    </source>
</evidence>
<dbReference type="InterPro" id="IPR008271">
    <property type="entry name" value="Ser/Thr_kinase_AS"/>
</dbReference>
<keyword evidence="4" id="KW-0547">Nucleotide-binding</keyword>
<evidence type="ECO:0000313" key="8">
    <source>
        <dbReference type="EMBL" id="KLO20379.1"/>
    </source>
</evidence>
<evidence type="ECO:0000256" key="3">
    <source>
        <dbReference type="ARBA" id="ARBA00022679"/>
    </source>
</evidence>
<keyword evidence="2" id="KW-0723">Serine/threonine-protein kinase</keyword>
<comment type="similarity">
    <text evidence="1">Belongs to the protein kinase superfamily. STE Ser/Thr protein kinase family. MAP kinase kinase kinase subfamily.</text>
</comment>
<dbReference type="STRING" id="27342.A0A0H2S929"/>
<evidence type="ECO:0000256" key="5">
    <source>
        <dbReference type="ARBA" id="ARBA00022777"/>
    </source>
</evidence>
<dbReference type="GO" id="GO:0005524">
    <property type="term" value="F:ATP binding"/>
    <property type="evidence" value="ECO:0007669"/>
    <property type="project" value="UniProtKB-KW"/>
</dbReference>
<protein>
    <submittedName>
        <fullName evidence="8">Kinase-like protein</fullName>
    </submittedName>
</protein>
<dbReference type="GO" id="GO:0004674">
    <property type="term" value="F:protein serine/threonine kinase activity"/>
    <property type="evidence" value="ECO:0007669"/>
    <property type="project" value="UniProtKB-KW"/>
</dbReference>
<dbReference type="InterPro" id="IPR011009">
    <property type="entry name" value="Kinase-like_dom_sf"/>
</dbReference>
<dbReference type="SMART" id="SM00220">
    <property type="entry name" value="S_TKc"/>
    <property type="match status" value="1"/>
</dbReference>
<dbReference type="InterPro" id="IPR001245">
    <property type="entry name" value="Ser-Thr/Tyr_kinase_cat_dom"/>
</dbReference>
<dbReference type="InParanoid" id="A0A0H2S929"/>
<dbReference type="Pfam" id="PF07714">
    <property type="entry name" value="PK_Tyr_Ser-Thr"/>
    <property type="match status" value="1"/>
</dbReference>
<dbReference type="SUPFAM" id="SSF56112">
    <property type="entry name" value="Protein kinase-like (PK-like)"/>
    <property type="match status" value="1"/>
</dbReference>
<accession>A0A0H2S929</accession>
<reference evidence="8 9" key="1">
    <citation type="submission" date="2015-04" db="EMBL/GenBank/DDBJ databases">
        <title>Complete genome sequence of Schizopora paradoxa KUC8140, a cosmopolitan wood degrader in East Asia.</title>
        <authorList>
            <consortium name="DOE Joint Genome Institute"/>
            <person name="Min B."/>
            <person name="Park H."/>
            <person name="Jang Y."/>
            <person name="Kim J.-J."/>
            <person name="Kim K.H."/>
            <person name="Pangilinan J."/>
            <person name="Lipzen A."/>
            <person name="Riley R."/>
            <person name="Grigoriev I.V."/>
            <person name="Spatafora J.W."/>
            <person name="Choi I.-G."/>
        </authorList>
    </citation>
    <scope>NUCLEOTIDE SEQUENCE [LARGE SCALE GENOMIC DNA]</scope>
    <source>
        <strain evidence="8 9">KUC8140</strain>
    </source>
</reference>
<evidence type="ECO:0000256" key="2">
    <source>
        <dbReference type="ARBA" id="ARBA00022527"/>
    </source>
</evidence>
<keyword evidence="5 8" id="KW-0418">Kinase</keyword>
<gene>
    <name evidence="8" type="ORF">SCHPADRAFT_4038</name>
</gene>
<dbReference type="AlphaFoldDB" id="A0A0H2S929"/>
<sequence>MRAYLKATLGVSIIQMTEGIAAGLLYLHNQDIVHGDLKGDNILVSDSGKPLLTDFGLSRLMHVTDISRSIDSAGVKGTTRWMAIEFFRSILLFPSEVETLHMHTKQSDVWAFGMVTYELLTGLVPFHDLKYDVQVSFAIAYGRKPVP</sequence>
<dbReference type="InterPro" id="IPR000719">
    <property type="entry name" value="Prot_kinase_dom"/>
</dbReference>
<proteinExistence type="inferred from homology"/>
<evidence type="ECO:0000256" key="6">
    <source>
        <dbReference type="ARBA" id="ARBA00022840"/>
    </source>
</evidence>
<dbReference type="PROSITE" id="PS50011">
    <property type="entry name" value="PROTEIN_KINASE_DOM"/>
    <property type="match status" value="1"/>
</dbReference>
<evidence type="ECO:0000259" key="7">
    <source>
        <dbReference type="PROSITE" id="PS50011"/>
    </source>
</evidence>
<dbReference type="PROSITE" id="PS00108">
    <property type="entry name" value="PROTEIN_KINASE_ST"/>
    <property type="match status" value="1"/>
</dbReference>
<name>A0A0H2S929_9AGAM</name>